<dbReference type="EMBL" id="UINC01118944">
    <property type="protein sequence ID" value="SVC92418.1"/>
    <property type="molecule type" value="Genomic_DNA"/>
</dbReference>
<proteinExistence type="predicted"/>
<feature type="non-terminal residue" evidence="1">
    <location>
        <position position="85"/>
    </location>
</feature>
<dbReference type="AlphaFoldDB" id="A0A382R5W0"/>
<protein>
    <submittedName>
        <fullName evidence="1">Uncharacterized protein</fullName>
    </submittedName>
</protein>
<organism evidence="1">
    <name type="scientific">marine metagenome</name>
    <dbReference type="NCBI Taxonomy" id="408172"/>
    <lineage>
        <taxon>unclassified sequences</taxon>
        <taxon>metagenomes</taxon>
        <taxon>ecological metagenomes</taxon>
    </lineage>
</organism>
<accession>A0A382R5W0</accession>
<name>A0A382R5W0_9ZZZZ</name>
<gene>
    <name evidence="1" type="ORF">METZ01_LOCUS345272</name>
</gene>
<sequence length="85" mass="9552">MFDPKKFALASAKPLPVYLLLDVSTTMGEVQDPENVKKTGEKFFEDGQHWEVVEGGTTKMDILNVAVKKMLNAFSEEEKMDSEIV</sequence>
<reference evidence="1" key="1">
    <citation type="submission" date="2018-05" db="EMBL/GenBank/DDBJ databases">
        <authorList>
            <person name="Lanie J.A."/>
            <person name="Ng W.-L."/>
            <person name="Kazmierczak K.M."/>
            <person name="Andrzejewski T.M."/>
            <person name="Davidsen T.M."/>
            <person name="Wayne K.J."/>
            <person name="Tettelin H."/>
            <person name="Glass J.I."/>
            <person name="Rusch D."/>
            <person name="Podicherti R."/>
            <person name="Tsui H.-C.T."/>
            <person name="Winkler M.E."/>
        </authorList>
    </citation>
    <scope>NUCLEOTIDE SEQUENCE</scope>
</reference>
<evidence type="ECO:0000313" key="1">
    <source>
        <dbReference type="EMBL" id="SVC92418.1"/>
    </source>
</evidence>